<protein>
    <submittedName>
        <fullName evidence="1">Uncharacterized protein</fullName>
    </submittedName>
</protein>
<dbReference type="EMBL" id="JASBWR010000002">
    <property type="protein sequence ID" value="KAJ9113293.1"/>
    <property type="molecule type" value="Genomic_DNA"/>
</dbReference>
<accession>A0ACC2WPA2</accession>
<proteinExistence type="predicted"/>
<dbReference type="Proteomes" id="UP001241377">
    <property type="component" value="Unassembled WGS sequence"/>
</dbReference>
<sequence length="499" mass="56331">MNSRVSRLRGPERWFGQTPDDSDADDATSSSFDLEAASASTPLKTTETSFFCSSPMKKLDNLHLQDDASTPQKHGTGPNRRQDDPDGFLEPERTNGAQSSEKTIFQNANNDVNNKRNLGFGAIKPLEDEHTAADRTMELSNSESDDTNVFSEAPVFVKRSKLPQMNTESDRISRKRQLESPEIANFVTPSHMSICSTSLPLTVSNSDSTPCPPHYRKRLKFKDEGTPSARPKLLNLLQVRILAEIENETEKNENEKENENEKDYGDHNEKDSDDEDDKDHDNDHDHEHENNDIPLQTPISQSTPTSSRQPSPPTVASFTEFGPAINGYAFVGVAPKHNYYTYKTPTQTPSQTLKNGYVLNNYTILGEVPVLAAGLMDESDTHVGDQRIGDPYLETNENTIRDWYFEHTNEIRYPLFSHYNNGSITPDTAYKECQDSSLVHHFYSAILEDDELLLSLLKTERVRWHPDKWSGLKNNLHIITALSLTLNAMVQELAKQQDR</sequence>
<name>A0ACC2WPA2_9TREE</name>
<evidence type="ECO:0000313" key="2">
    <source>
        <dbReference type="Proteomes" id="UP001241377"/>
    </source>
</evidence>
<gene>
    <name evidence="1" type="ORF">QFC19_000211</name>
</gene>
<evidence type="ECO:0000313" key="1">
    <source>
        <dbReference type="EMBL" id="KAJ9113293.1"/>
    </source>
</evidence>
<reference evidence="1" key="1">
    <citation type="submission" date="2023-04" db="EMBL/GenBank/DDBJ databases">
        <title>Draft Genome sequencing of Naganishia species isolated from polar environments using Oxford Nanopore Technology.</title>
        <authorList>
            <person name="Leo P."/>
            <person name="Venkateswaran K."/>
        </authorList>
    </citation>
    <scope>NUCLEOTIDE SEQUENCE</scope>
    <source>
        <strain evidence="1">MNA-CCFEE 5261</strain>
    </source>
</reference>
<organism evidence="1 2">
    <name type="scientific">Naganishia cerealis</name>
    <dbReference type="NCBI Taxonomy" id="610337"/>
    <lineage>
        <taxon>Eukaryota</taxon>
        <taxon>Fungi</taxon>
        <taxon>Dikarya</taxon>
        <taxon>Basidiomycota</taxon>
        <taxon>Agaricomycotina</taxon>
        <taxon>Tremellomycetes</taxon>
        <taxon>Filobasidiales</taxon>
        <taxon>Filobasidiaceae</taxon>
        <taxon>Naganishia</taxon>
    </lineage>
</organism>
<comment type="caution">
    <text evidence="1">The sequence shown here is derived from an EMBL/GenBank/DDBJ whole genome shotgun (WGS) entry which is preliminary data.</text>
</comment>
<keyword evidence="2" id="KW-1185">Reference proteome</keyword>